<dbReference type="AlphaFoldDB" id="A0A2S6IFH1"/>
<dbReference type="EMBL" id="PTJE01000008">
    <property type="protein sequence ID" value="PPK92958.1"/>
    <property type="molecule type" value="Genomic_DNA"/>
</dbReference>
<comment type="caution">
    <text evidence="2">The sequence shown here is derived from an EMBL/GenBank/DDBJ whole genome shotgun (WGS) entry which is preliminary data.</text>
</comment>
<sequence length="288" mass="32044">MSQFKRRLLRLPLLSIALLGMYSSYAQSDWKASVGGQMSFAELRADQSTLNTSTDPGAGFNLGISYGLNESWSLHSGIGISYIETSNNSSNYSDQAAATDFEGENFEFRYRLENYSERQKSTMLSIPVGVQYESKGSQTRFYSKAGASVNVFLSPKVEGRANRLTTSGYFERFNAVLTAPAFAGFGTFDEIQFSENDLDIKNSFNAFLEIGVKEKFGSNNWVYIGLFAEYGLNDLLENNNSNLIEYNQNTPTDFINNSSLNSTIGNAPLFDKVTLNMVGLRVKYEFGI</sequence>
<feature type="signal peptide" evidence="1">
    <location>
        <begin position="1"/>
        <end position="26"/>
    </location>
</feature>
<evidence type="ECO:0000256" key="1">
    <source>
        <dbReference type="SAM" id="SignalP"/>
    </source>
</evidence>
<gene>
    <name evidence="2" type="ORF">LY01_02662</name>
</gene>
<evidence type="ECO:0000313" key="3">
    <source>
        <dbReference type="Proteomes" id="UP000239002"/>
    </source>
</evidence>
<keyword evidence="1" id="KW-0732">Signal</keyword>
<feature type="chain" id="PRO_5015405377" evidence="1">
    <location>
        <begin position="27"/>
        <end position="288"/>
    </location>
</feature>
<keyword evidence="3" id="KW-1185">Reference proteome</keyword>
<organism evidence="2 3">
    <name type="scientific">Nonlabens xylanidelens</name>
    <dbReference type="NCBI Taxonomy" id="191564"/>
    <lineage>
        <taxon>Bacteria</taxon>
        <taxon>Pseudomonadati</taxon>
        <taxon>Bacteroidota</taxon>
        <taxon>Flavobacteriia</taxon>
        <taxon>Flavobacteriales</taxon>
        <taxon>Flavobacteriaceae</taxon>
        <taxon>Nonlabens</taxon>
    </lineage>
</organism>
<dbReference type="Proteomes" id="UP000239002">
    <property type="component" value="Unassembled WGS sequence"/>
</dbReference>
<protein>
    <submittedName>
        <fullName evidence="2">Outer membrane protein with beta-barrel domain</fullName>
    </submittedName>
</protein>
<accession>A0A2S6IFH1</accession>
<reference evidence="2 3" key="1">
    <citation type="submission" date="2018-02" db="EMBL/GenBank/DDBJ databases">
        <title>Genomic Encyclopedia of Archaeal and Bacterial Type Strains, Phase II (KMG-II): from individual species to whole genera.</title>
        <authorList>
            <person name="Goeker M."/>
        </authorList>
    </citation>
    <scope>NUCLEOTIDE SEQUENCE [LARGE SCALE GENOMIC DNA]</scope>
    <source>
        <strain evidence="2 3">DSM 16809</strain>
    </source>
</reference>
<proteinExistence type="predicted"/>
<name>A0A2S6IFH1_9FLAO</name>
<evidence type="ECO:0000313" key="2">
    <source>
        <dbReference type="EMBL" id="PPK92958.1"/>
    </source>
</evidence>